<evidence type="ECO:0000313" key="1">
    <source>
        <dbReference type="Proteomes" id="UP000887576"/>
    </source>
</evidence>
<reference evidence="2" key="1">
    <citation type="submission" date="2022-11" db="UniProtKB">
        <authorList>
            <consortium name="WormBaseParasite"/>
        </authorList>
    </citation>
    <scope>IDENTIFICATION</scope>
</reference>
<dbReference type="WBParaSite" id="JU765_v2.g1004.t1">
    <property type="protein sequence ID" value="JU765_v2.g1004.t1"/>
    <property type="gene ID" value="JU765_v2.g1004"/>
</dbReference>
<name>A0AC34PUC7_9BILA</name>
<sequence>MDMQDRVIKLPIIDGLNNRPEQLPLSFPKQISETLLKHHTNPPVYFMSQFIWYLMRNNEQMAKILKKGEDKVPFGEGKLIFKKTDEAIVVGFVVKKHRI</sequence>
<accession>A0AC34PUC7</accession>
<proteinExistence type="predicted"/>
<organism evidence="1 2">
    <name type="scientific">Panagrolaimus sp. JU765</name>
    <dbReference type="NCBI Taxonomy" id="591449"/>
    <lineage>
        <taxon>Eukaryota</taxon>
        <taxon>Metazoa</taxon>
        <taxon>Ecdysozoa</taxon>
        <taxon>Nematoda</taxon>
        <taxon>Chromadorea</taxon>
        <taxon>Rhabditida</taxon>
        <taxon>Tylenchina</taxon>
        <taxon>Panagrolaimomorpha</taxon>
        <taxon>Panagrolaimoidea</taxon>
        <taxon>Panagrolaimidae</taxon>
        <taxon>Panagrolaimus</taxon>
    </lineage>
</organism>
<dbReference type="Proteomes" id="UP000887576">
    <property type="component" value="Unplaced"/>
</dbReference>
<protein>
    <submittedName>
        <fullName evidence="2">GT23 domain-containing protein</fullName>
    </submittedName>
</protein>
<evidence type="ECO:0000313" key="2">
    <source>
        <dbReference type="WBParaSite" id="JU765_v2.g1004.t1"/>
    </source>
</evidence>